<evidence type="ECO:0000259" key="16">
    <source>
        <dbReference type="PROSITE" id="PS50222"/>
    </source>
</evidence>
<comment type="subcellular location">
    <subcellularLocation>
        <location evidence="1">Cell projection</location>
        <location evidence="1">Phagocytic cup</location>
    </subcellularLocation>
    <subcellularLocation>
        <location evidence="3">Cell projection</location>
        <location evidence="3">Ruffle membrane</location>
        <topology evidence="3">Peripheral membrane protein</topology>
        <orientation evidence="3">Cytoplasmic side</orientation>
    </subcellularLocation>
    <subcellularLocation>
        <location evidence="2">Cytoplasm</location>
        <location evidence="2">Cytoskeleton</location>
    </subcellularLocation>
</comment>
<evidence type="ECO:0000313" key="18">
    <source>
        <dbReference type="Proteomes" id="UP000050525"/>
    </source>
</evidence>
<evidence type="ECO:0000256" key="12">
    <source>
        <dbReference type="ARBA" id="ARBA00023212"/>
    </source>
</evidence>
<gene>
    <name evidence="17" type="primary">AIF1</name>
    <name evidence="17" type="ORF">Y1Q_0004659</name>
</gene>
<evidence type="ECO:0000256" key="7">
    <source>
        <dbReference type="ARBA" id="ARBA00022723"/>
    </source>
</evidence>
<keyword evidence="6" id="KW-0597">Phosphoprotein</keyword>
<keyword evidence="7" id="KW-0479">Metal-binding</keyword>
<dbReference type="eggNOG" id="KOG0027">
    <property type="taxonomic scope" value="Eukaryota"/>
</dbReference>
<evidence type="ECO:0000256" key="14">
    <source>
        <dbReference type="ARBA" id="ARBA00039315"/>
    </source>
</evidence>
<dbReference type="GeneID" id="102570685"/>
<dbReference type="GO" id="GO:0051015">
    <property type="term" value="F:actin filament binding"/>
    <property type="evidence" value="ECO:0007669"/>
    <property type="project" value="TreeGrafter"/>
</dbReference>
<dbReference type="CTD" id="199"/>
<dbReference type="EMBL" id="AKHW03002316">
    <property type="protein sequence ID" value="KYO39303.1"/>
    <property type="molecule type" value="Genomic_DNA"/>
</dbReference>
<evidence type="ECO:0000313" key="17">
    <source>
        <dbReference type="EMBL" id="KYO39303.1"/>
    </source>
</evidence>
<dbReference type="Gene3D" id="1.10.238.10">
    <property type="entry name" value="EF-hand"/>
    <property type="match status" value="1"/>
</dbReference>
<keyword evidence="12" id="KW-0206">Cytoskeleton</keyword>
<dbReference type="KEGG" id="amj:102570685"/>
<proteinExistence type="predicted"/>
<evidence type="ECO:0000256" key="15">
    <source>
        <dbReference type="SAM" id="MobiDB-lite"/>
    </source>
</evidence>
<keyword evidence="8" id="KW-0677">Repeat</keyword>
<dbReference type="InterPro" id="IPR049025">
    <property type="entry name" value="AIF-1_EF_pair"/>
</dbReference>
<dbReference type="SUPFAM" id="SSF47473">
    <property type="entry name" value="EF-hand"/>
    <property type="match status" value="1"/>
</dbReference>
<keyword evidence="18" id="KW-1185">Reference proteome</keyword>
<dbReference type="GO" id="GO:0051017">
    <property type="term" value="P:actin filament bundle assembly"/>
    <property type="evidence" value="ECO:0007669"/>
    <property type="project" value="TreeGrafter"/>
</dbReference>
<dbReference type="AlphaFoldDB" id="A0A151NRD9"/>
<evidence type="ECO:0000256" key="6">
    <source>
        <dbReference type="ARBA" id="ARBA00022553"/>
    </source>
</evidence>
<dbReference type="STRING" id="8496.A0A151NRD9"/>
<feature type="region of interest" description="Disordered" evidence="15">
    <location>
        <begin position="1"/>
        <end position="20"/>
    </location>
</feature>
<evidence type="ECO:0000256" key="5">
    <source>
        <dbReference type="ARBA" id="ARBA00022490"/>
    </source>
</evidence>
<evidence type="ECO:0000256" key="13">
    <source>
        <dbReference type="ARBA" id="ARBA00023273"/>
    </source>
</evidence>
<dbReference type="PANTHER" id="PTHR10356:SF4">
    <property type="entry name" value="ALLOGRAFT INFLAMMATORY FACTOR 1"/>
    <property type="match status" value="1"/>
</dbReference>
<dbReference type="GO" id="GO:0032587">
    <property type="term" value="C:ruffle membrane"/>
    <property type="evidence" value="ECO:0007669"/>
    <property type="project" value="UniProtKB-SubCell"/>
</dbReference>
<dbReference type="FunFam" id="1.10.238.10:FF:000106">
    <property type="entry name" value="Allograft inflammatory factor 1"/>
    <property type="match status" value="1"/>
</dbReference>
<feature type="domain" description="EF-hand" evidence="16">
    <location>
        <begin position="45"/>
        <end position="80"/>
    </location>
</feature>
<keyword evidence="9" id="KW-0106">Calcium</keyword>
<dbReference type="InterPro" id="IPR002048">
    <property type="entry name" value="EF_hand_dom"/>
</dbReference>
<evidence type="ECO:0000256" key="9">
    <source>
        <dbReference type="ARBA" id="ARBA00022837"/>
    </source>
</evidence>
<evidence type="ECO:0000256" key="1">
    <source>
        <dbReference type="ARBA" id="ARBA00004231"/>
    </source>
</evidence>
<evidence type="ECO:0000256" key="10">
    <source>
        <dbReference type="ARBA" id="ARBA00022990"/>
    </source>
</evidence>
<comment type="caution">
    <text evidence="17">The sequence shown here is derived from an EMBL/GenBank/DDBJ whole genome shotgun (WGS) entry which is preliminary data.</text>
</comment>
<protein>
    <recommendedName>
        <fullName evidence="14">Allograft inflammatory factor 1</fullName>
    </recommendedName>
</protein>
<dbReference type="OrthoDB" id="26525at2759"/>
<evidence type="ECO:0000256" key="4">
    <source>
        <dbReference type="ARBA" id="ARBA00022475"/>
    </source>
</evidence>
<evidence type="ECO:0000256" key="8">
    <source>
        <dbReference type="ARBA" id="ARBA00022737"/>
    </source>
</evidence>
<keyword evidence="10" id="KW-0007">Acetylation</keyword>
<dbReference type="PROSITE" id="PS50222">
    <property type="entry name" value="EF_HAND_2"/>
    <property type="match status" value="1"/>
</dbReference>
<feature type="region of interest" description="Disordered" evidence="15">
    <location>
        <begin position="128"/>
        <end position="148"/>
    </location>
</feature>
<sequence>MGCKPNYQGGKDFGARKAQQEAQLDSINQEFLDHPKYGQDEGLPSQLETFKKKYMEFDLNSDGEIDLMSLKQMLEKLGVAKTHLELKRLLHKATGGTSDTISYRSFVRLLLGPQSDIRDLILLFESKAKEQEPSAPGPPRKRDITELP</sequence>
<keyword evidence="4" id="KW-1003">Cell membrane</keyword>
<keyword evidence="5" id="KW-0963">Cytoplasm</keyword>
<dbReference type="GO" id="GO:0001891">
    <property type="term" value="C:phagocytic cup"/>
    <property type="evidence" value="ECO:0007669"/>
    <property type="project" value="UniProtKB-SubCell"/>
</dbReference>
<dbReference type="Proteomes" id="UP000050525">
    <property type="component" value="Unassembled WGS sequence"/>
</dbReference>
<dbReference type="InterPro" id="IPR042433">
    <property type="entry name" value="AIF1/AIF1L"/>
</dbReference>
<organism evidence="17 18">
    <name type="scientific">Alligator mississippiensis</name>
    <name type="common">American alligator</name>
    <dbReference type="NCBI Taxonomy" id="8496"/>
    <lineage>
        <taxon>Eukaryota</taxon>
        <taxon>Metazoa</taxon>
        <taxon>Chordata</taxon>
        <taxon>Craniata</taxon>
        <taxon>Vertebrata</taxon>
        <taxon>Euteleostomi</taxon>
        <taxon>Archelosauria</taxon>
        <taxon>Archosauria</taxon>
        <taxon>Crocodylia</taxon>
        <taxon>Alligatoridae</taxon>
        <taxon>Alligatorinae</taxon>
        <taxon>Alligator</taxon>
    </lineage>
</organism>
<evidence type="ECO:0000256" key="2">
    <source>
        <dbReference type="ARBA" id="ARBA00004245"/>
    </source>
</evidence>
<dbReference type="GO" id="GO:0005884">
    <property type="term" value="C:actin filament"/>
    <property type="evidence" value="ECO:0007669"/>
    <property type="project" value="TreeGrafter"/>
</dbReference>
<evidence type="ECO:0000256" key="11">
    <source>
        <dbReference type="ARBA" id="ARBA00023136"/>
    </source>
</evidence>
<name>A0A151NRD9_ALLMI</name>
<dbReference type="PANTHER" id="PTHR10356">
    <property type="entry name" value="ALLOGRAFT INFLAMMATORY FACTOR-1"/>
    <property type="match status" value="1"/>
</dbReference>
<dbReference type="GO" id="GO:0097178">
    <property type="term" value="P:ruffle assembly"/>
    <property type="evidence" value="ECO:0007669"/>
    <property type="project" value="TreeGrafter"/>
</dbReference>
<keyword evidence="13" id="KW-0966">Cell projection</keyword>
<dbReference type="GO" id="GO:0005509">
    <property type="term" value="F:calcium ion binding"/>
    <property type="evidence" value="ECO:0007669"/>
    <property type="project" value="InterPro"/>
</dbReference>
<reference evidence="17 18" key="1">
    <citation type="journal article" date="2012" name="Genome Biol.">
        <title>Sequencing three crocodilian genomes to illuminate the evolution of archosaurs and amniotes.</title>
        <authorList>
            <person name="St John J.A."/>
            <person name="Braun E.L."/>
            <person name="Isberg S.R."/>
            <person name="Miles L.G."/>
            <person name="Chong A.Y."/>
            <person name="Gongora J."/>
            <person name="Dalzell P."/>
            <person name="Moran C."/>
            <person name="Bed'hom B."/>
            <person name="Abzhanov A."/>
            <person name="Burgess S.C."/>
            <person name="Cooksey A.M."/>
            <person name="Castoe T.A."/>
            <person name="Crawford N.G."/>
            <person name="Densmore L.D."/>
            <person name="Drew J.C."/>
            <person name="Edwards S.V."/>
            <person name="Faircloth B.C."/>
            <person name="Fujita M.K."/>
            <person name="Greenwold M.J."/>
            <person name="Hoffmann F.G."/>
            <person name="Howard J.M."/>
            <person name="Iguchi T."/>
            <person name="Janes D.E."/>
            <person name="Khan S.Y."/>
            <person name="Kohno S."/>
            <person name="de Koning A.J."/>
            <person name="Lance S.L."/>
            <person name="McCarthy F.M."/>
            <person name="McCormack J.E."/>
            <person name="Merchant M.E."/>
            <person name="Peterson D.G."/>
            <person name="Pollock D.D."/>
            <person name="Pourmand N."/>
            <person name="Raney B.J."/>
            <person name="Roessler K.A."/>
            <person name="Sanford J.R."/>
            <person name="Sawyer R.H."/>
            <person name="Schmidt C.J."/>
            <person name="Triplett E.W."/>
            <person name="Tuberville T.D."/>
            <person name="Venegas-Anaya M."/>
            <person name="Howard J.T."/>
            <person name="Jarvis E.D."/>
            <person name="Guillette L.J.Jr."/>
            <person name="Glenn T.C."/>
            <person name="Green R.E."/>
            <person name="Ray D.A."/>
        </authorList>
    </citation>
    <scope>NUCLEOTIDE SEQUENCE [LARGE SCALE GENOMIC DNA]</scope>
    <source>
        <strain evidence="17">KSC_2009_1</strain>
    </source>
</reference>
<dbReference type="Pfam" id="PF21008">
    <property type="entry name" value="AIF-1"/>
    <property type="match status" value="1"/>
</dbReference>
<evidence type="ECO:0000256" key="3">
    <source>
        <dbReference type="ARBA" id="ARBA00004599"/>
    </source>
</evidence>
<dbReference type="PhylomeDB" id="A0A151NRD9"/>
<keyword evidence="11" id="KW-0472">Membrane</keyword>
<accession>A0A151NRD9</accession>
<dbReference type="InterPro" id="IPR011992">
    <property type="entry name" value="EF-hand-dom_pair"/>
</dbReference>